<reference evidence="1" key="1">
    <citation type="submission" date="2022-10" db="EMBL/GenBank/DDBJ databases">
        <title>Genome Sequence of Xylaria curta.</title>
        <authorList>
            <person name="Buettner E."/>
        </authorList>
    </citation>
    <scope>NUCLEOTIDE SEQUENCE</scope>
    <source>
        <strain evidence="1">Babe10</strain>
    </source>
</reference>
<proteinExistence type="predicted"/>
<name>A0ACC1NSI6_9PEZI</name>
<evidence type="ECO:0000313" key="1">
    <source>
        <dbReference type="EMBL" id="KAJ2982297.1"/>
    </source>
</evidence>
<accession>A0ACC1NSI6</accession>
<gene>
    <name evidence="1" type="ORF">NUW58_g6473</name>
</gene>
<protein>
    <submittedName>
        <fullName evidence="1">Uncharacterized protein</fullName>
    </submittedName>
</protein>
<sequence>MLERQALKRAALYTQPKLLPSRPWLVFVVERVEGKVEGQSVINMMASVAKEFKALSSGEIERLGSIAEKNKLANAAAYKAWVESHSPLDTYNANKARKSLKKKFNFPVGPLKTIRDERLPKKPSTPYALFTKARWASGDYTANGPITEHAQSISREWKSLTTAERQPYEDLARSSTESYNKAIEALIGRE</sequence>
<comment type="caution">
    <text evidence="1">The sequence shown here is derived from an EMBL/GenBank/DDBJ whole genome shotgun (WGS) entry which is preliminary data.</text>
</comment>
<evidence type="ECO:0000313" key="2">
    <source>
        <dbReference type="Proteomes" id="UP001143856"/>
    </source>
</evidence>
<dbReference type="Proteomes" id="UP001143856">
    <property type="component" value="Unassembled WGS sequence"/>
</dbReference>
<organism evidence="1 2">
    <name type="scientific">Xylaria curta</name>
    <dbReference type="NCBI Taxonomy" id="42375"/>
    <lineage>
        <taxon>Eukaryota</taxon>
        <taxon>Fungi</taxon>
        <taxon>Dikarya</taxon>
        <taxon>Ascomycota</taxon>
        <taxon>Pezizomycotina</taxon>
        <taxon>Sordariomycetes</taxon>
        <taxon>Xylariomycetidae</taxon>
        <taxon>Xylariales</taxon>
        <taxon>Xylariaceae</taxon>
        <taxon>Xylaria</taxon>
    </lineage>
</organism>
<dbReference type="EMBL" id="JAPDGR010001471">
    <property type="protein sequence ID" value="KAJ2982297.1"/>
    <property type="molecule type" value="Genomic_DNA"/>
</dbReference>
<keyword evidence="2" id="KW-1185">Reference proteome</keyword>